<feature type="transmembrane region" description="Helical" evidence="1">
    <location>
        <begin position="7"/>
        <end position="28"/>
    </location>
</feature>
<organism evidence="2 3">
    <name type="scientific">Cytobacillus eiseniae</name>
    <dbReference type="NCBI Taxonomy" id="762947"/>
    <lineage>
        <taxon>Bacteria</taxon>
        <taxon>Bacillati</taxon>
        <taxon>Bacillota</taxon>
        <taxon>Bacilli</taxon>
        <taxon>Bacillales</taxon>
        <taxon>Bacillaceae</taxon>
        <taxon>Cytobacillus</taxon>
    </lineage>
</organism>
<comment type="caution">
    <text evidence="2">The sequence shown here is derived from an EMBL/GenBank/DDBJ whole genome shotgun (WGS) entry which is preliminary data.</text>
</comment>
<feature type="transmembrane region" description="Helical" evidence="1">
    <location>
        <begin position="79"/>
        <end position="100"/>
    </location>
</feature>
<proteinExistence type="predicted"/>
<reference evidence="2 3" key="1">
    <citation type="submission" date="2021-03" db="EMBL/GenBank/DDBJ databases">
        <title>Genomic Encyclopedia of Type Strains, Phase IV (KMG-IV): sequencing the most valuable type-strain genomes for metagenomic binning, comparative biology and taxonomic classification.</title>
        <authorList>
            <person name="Goeker M."/>
        </authorList>
    </citation>
    <scope>NUCLEOTIDE SEQUENCE [LARGE SCALE GENOMIC DNA]</scope>
    <source>
        <strain evidence="2 3">DSM 26675</strain>
    </source>
</reference>
<dbReference type="RefSeq" id="WP_066393210.1">
    <property type="nucleotide sequence ID" value="NZ_JAGIKZ010000002.1"/>
</dbReference>
<keyword evidence="1" id="KW-1133">Transmembrane helix</keyword>
<evidence type="ECO:0000313" key="2">
    <source>
        <dbReference type="EMBL" id="MBP2239968.1"/>
    </source>
</evidence>
<accession>A0ABS4RAP8</accession>
<name>A0ABS4RAP8_9BACI</name>
<keyword evidence="1" id="KW-0472">Membrane</keyword>
<keyword evidence="3" id="KW-1185">Reference proteome</keyword>
<gene>
    <name evidence="2" type="ORF">J2Z40_000521</name>
</gene>
<evidence type="ECO:0000313" key="3">
    <source>
        <dbReference type="Proteomes" id="UP001519293"/>
    </source>
</evidence>
<keyword evidence="1" id="KW-0812">Transmembrane</keyword>
<protein>
    <submittedName>
        <fullName evidence="2">Na+(H+)/acetate symporter ActP</fullName>
    </submittedName>
</protein>
<evidence type="ECO:0000256" key="1">
    <source>
        <dbReference type="SAM" id="Phobius"/>
    </source>
</evidence>
<dbReference type="EMBL" id="JAGIKZ010000002">
    <property type="protein sequence ID" value="MBP2239968.1"/>
    <property type="molecule type" value="Genomic_DNA"/>
</dbReference>
<dbReference type="Proteomes" id="UP001519293">
    <property type="component" value="Unassembled WGS sequence"/>
</dbReference>
<sequence length="114" mass="13448">MLKKQIIIIGIISLIITILSPFYFVSYIEALPDSLNQKLAFGGPFPFAEQTFTLPDEENQYPLEVHFESPFEKETKYKITPFIFSYICLFLFFFALYTIIARFFTRKPVREPEE</sequence>